<feature type="region of interest" description="Disordered" evidence="1">
    <location>
        <begin position="143"/>
        <end position="299"/>
    </location>
</feature>
<comment type="caution">
    <text evidence="3">The sequence shown here is derived from an EMBL/GenBank/DDBJ whole genome shotgun (WGS) entry which is preliminary data.</text>
</comment>
<dbReference type="CDD" id="cd00118">
    <property type="entry name" value="LysM"/>
    <property type="match status" value="1"/>
</dbReference>
<dbReference type="SUPFAM" id="SSF54106">
    <property type="entry name" value="LysM domain"/>
    <property type="match status" value="1"/>
</dbReference>
<name>A0A0F5IDG6_BACTR</name>
<dbReference type="Pfam" id="PF01476">
    <property type="entry name" value="LysM"/>
    <property type="match status" value="1"/>
</dbReference>
<dbReference type="NCBIfam" id="TIGR02907">
    <property type="entry name" value="spore_VI_D"/>
    <property type="match status" value="1"/>
</dbReference>
<dbReference type="AlphaFoldDB" id="A0A0F5IDG6"/>
<organism evidence="3 4">
    <name type="scientific">Bacillus thermotolerans</name>
    <name type="common">Quasibacillus thermotolerans</name>
    <dbReference type="NCBI Taxonomy" id="1221996"/>
    <lineage>
        <taxon>Bacteria</taxon>
        <taxon>Bacillati</taxon>
        <taxon>Bacillota</taxon>
        <taxon>Bacilli</taxon>
        <taxon>Bacillales</taxon>
        <taxon>Bacillaceae</taxon>
        <taxon>Bacillus</taxon>
    </lineage>
</organism>
<dbReference type="Pfam" id="PF20918">
    <property type="entry name" value="SPOCS_spoVID-N"/>
    <property type="match status" value="1"/>
</dbReference>
<dbReference type="STRING" id="1221996.QY95_01640"/>
<gene>
    <name evidence="3" type="ORF">QY95_01640</name>
</gene>
<evidence type="ECO:0000259" key="2">
    <source>
        <dbReference type="PROSITE" id="PS51782"/>
    </source>
</evidence>
<dbReference type="Proteomes" id="UP000031563">
    <property type="component" value="Unassembled WGS sequence"/>
</dbReference>
<feature type="domain" description="LysM" evidence="2">
    <location>
        <begin position="324"/>
        <end position="368"/>
    </location>
</feature>
<dbReference type="RefSeq" id="WP_040047746.1">
    <property type="nucleotide sequence ID" value="NZ_JWIR02000003.1"/>
</dbReference>
<sequence length="372" mass="42559">MSSQELSYLRFSLEETVWFASGQQVGELYSISLDPQVQTEEDKGFVRMHGFLELSGEYAPSKEAGEAAPRQTGQKQVQQVLQRDNSECEFFHQFPVDITIPKSRITKMEDVEIYIDSFDYEFPEKPQLKLTVDLSISGVIEEEGEKKEAQNRVPEAENKNISEEESNKENEEPPFSILKLEDIPMPAPEEEQTDFSIELKKTPQEPVQEQRKEPAFGEPEEAEERGEPAEESSPSPESDTPILENESPEIVPEVILEEVEEAEDNENMDLIESPADQLEEVQENQENQEKQEKKKKSFQLKKMESMSLADFFARRGQERSVTWKVCLVQKDDTLQSVAERYNLSVTDILRENQLDPSGGLEEGQALYIPVNE</sequence>
<proteinExistence type="predicted"/>
<dbReference type="InterPro" id="IPR036779">
    <property type="entry name" value="LysM_dom_sf"/>
</dbReference>
<reference evidence="3" key="1">
    <citation type="submission" date="2015-02" db="EMBL/GenBank/DDBJ databases">
        <title>Genome Assembly of Bacillaceae bacterium MTCC 8252.</title>
        <authorList>
            <person name="Verma A."/>
            <person name="Khatri I."/>
            <person name="Mual P."/>
            <person name="Subramanian S."/>
            <person name="Krishnamurthi S."/>
        </authorList>
    </citation>
    <scope>NUCLEOTIDE SEQUENCE [LARGE SCALE GENOMIC DNA]</scope>
    <source>
        <strain evidence="3">MTCC 8252</strain>
    </source>
</reference>
<accession>A0A0F5IDG6</accession>
<dbReference type="InterPro" id="IPR014256">
    <property type="entry name" value="Spore_VI_D"/>
</dbReference>
<evidence type="ECO:0000256" key="1">
    <source>
        <dbReference type="SAM" id="MobiDB-lite"/>
    </source>
</evidence>
<dbReference type="Gene3D" id="3.10.350.10">
    <property type="entry name" value="LysM domain"/>
    <property type="match status" value="1"/>
</dbReference>
<dbReference type="PROSITE" id="PS51782">
    <property type="entry name" value="LYSM"/>
    <property type="match status" value="1"/>
</dbReference>
<evidence type="ECO:0000313" key="4">
    <source>
        <dbReference type="Proteomes" id="UP000031563"/>
    </source>
</evidence>
<dbReference type="EMBL" id="JWIR02000003">
    <property type="protein sequence ID" value="KKB43395.1"/>
    <property type="molecule type" value="Genomic_DNA"/>
</dbReference>
<feature type="compositionally biased region" description="Acidic residues" evidence="1">
    <location>
        <begin position="255"/>
        <end position="269"/>
    </location>
</feature>
<feature type="compositionally biased region" description="Basic and acidic residues" evidence="1">
    <location>
        <begin position="144"/>
        <end position="171"/>
    </location>
</feature>
<keyword evidence="4" id="KW-1185">Reference proteome</keyword>
<dbReference type="InterPro" id="IPR048862">
    <property type="entry name" value="SPOCS_spoVID_N"/>
</dbReference>
<dbReference type="InterPro" id="IPR018392">
    <property type="entry name" value="LysM"/>
</dbReference>
<protein>
    <submittedName>
        <fullName evidence="3">Stage VI sporulation protein D</fullName>
    </submittedName>
</protein>
<evidence type="ECO:0000313" key="3">
    <source>
        <dbReference type="EMBL" id="KKB43395.1"/>
    </source>
</evidence>
<feature type="compositionally biased region" description="Basic and acidic residues" evidence="1">
    <location>
        <begin position="197"/>
        <end position="215"/>
    </location>
</feature>
<dbReference type="SMART" id="SM00257">
    <property type="entry name" value="LysM"/>
    <property type="match status" value="1"/>
</dbReference>